<dbReference type="AlphaFoldDB" id="A0A2V5L6D9"/>
<evidence type="ECO:0000256" key="1">
    <source>
        <dbReference type="SAM" id="Phobius"/>
    </source>
</evidence>
<protein>
    <recommendedName>
        <fullName evidence="4">DUF1648 domain-containing protein</fullName>
    </recommendedName>
</protein>
<reference evidence="2 3" key="1">
    <citation type="submission" date="2018-05" db="EMBL/GenBank/DDBJ databases">
        <title>Genetic diversity of glacier-inhabiting Cryobacterium bacteria in China and description of Cryobacterium mengkeensis sp. nov. and Arthrobacter glacialis sp. nov.</title>
        <authorList>
            <person name="Liu Q."/>
            <person name="Xin Y.-H."/>
        </authorList>
    </citation>
    <scope>NUCLEOTIDE SEQUENCE [LARGE SCALE GENOMIC DNA]</scope>
    <source>
        <strain evidence="2 3">LI2</strain>
    </source>
</reference>
<evidence type="ECO:0000313" key="2">
    <source>
        <dbReference type="EMBL" id="PYI65774.1"/>
    </source>
</evidence>
<organism evidence="2 3">
    <name type="scientific">Arthrobacter livingstonensis</name>
    <dbReference type="NCBI Taxonomy" id="670078"/>
    <lineage>
        <taxon>Bacteria</taxon>
        <taxon>Bacillati</taxon>
        <taxon>Actinomycetota</taxon>
        <taxon>Actinomycetes</taxon>
        <taxon>Micrococcales</taxon>
        <taxon>Micrococcaceae</taxon>
        <taxon>Arthrobacter</taxon>
    </lineage>
</organism>
<dbReference type="RefSeq" id="WP_110502227.1">
    <property type="nucleotide sequence ID" value="NZ_QJVD01000021.1"/>
</dbReference>
<gene>
    <name evidence="2" type="ORF">CVV68_17185</name>
</gene>
<keyword evidence="3" id="KW-1185">Reference proteome</keyword>
<feature type="transmembrane region" description="Helical" evidence="1">
    <location>
        <begin position="212"/>
        <end position="234"/>
    </location>
</feature>
<evidence type="ECO:0000313" key="3">
    <source>
        <dbReference type="Proteomes" id="UP000247832"/>
    </source>
</evidence>
<comment type="caution">
    <text evidence="2">The sequence shown here is derived from an EMBL/GenBank/DDBJ whole genome shotgun (WGS) entry which is preliminary data.</text>
</comment>
<feature type="transmembrane region" description="Helical" evidence="1">
    <location>
        <begin position="129"/>
        <end position="150"/>
    </location>
</feature>
<keyword evidence="1" id="KW-0812">Transmembrane</keyword>
<evidence type="ECO:0008006" key="4">
    <source>
        <dbReference type="Google" id="ProtNLM"/>
    </source>
</evidence>
<feature type="transmembrane region" description="Helical" evidence="1">
    <location>
        <begin position="93"/>
        <end position="114"/>
    </location>
</feature>
<name>A0A2V5L6D9_9MICC</name>
<dbReference type="Proteomes" id="UP000247832">
    <property type="component" value="Unassembled WGS sequence"/>
</dbReference>
<proteinExistence type="predicted"/>
<dbReference type="OrthoDB" id="3178004at2"/>
<feature type="transmembrane region" description="Helical" evidence="1">
    <location>
        <begin position="189"/>
        <end position="206"/>
    </location>
</feature>
<dbReference type="EMBL" id="QJVD01000021">
    <property type="protein sequence ID" value="PYI65774.1"/>
    <property type="molecule type" value="Genomic_DNA"/>
</dbReference>
<keyword evidence="1" id="KW-0472">Membrane</keyword>
<keyword evidence="1" id="KW-1133">Transmembrane helix</keyword>
<feature type="transmembrane region" description="Helical" evidence="1">
    <location>
        <begin position="61"/>
        <end position="81"/>
    </location>
</feature>
<feature type="transmembrane region" description="Helical" evidence="1">
    <location>
        <begin position="21"/>
        <end position="41"/>
    </location>
</feature>
<sequence length="330" mass="33932">MNVPAAENNSERPIDARALRFAIIFPVLLCLGLVGGGLLLARDLPAGAELPTGGGPLPLPAFLAVAVAVTLILGIGVGGFGARTTLPRNLRRLLLGSGMALQLGSVTLFAAALLGQSGQGGSTAQRLDGYVVLMGCGLAAAMGVVLALTFKPDEQWTGSDDAALAEMLVLEADPAVSKDRLVYTIHPRSSVIVMVLLCGILPGAVLTVVSGWFLPGLVVAALLVVGWLCATVHVDRHRLTVKLAGMVPVIVVPCTDVDAAVSLDIKARDYGGWGLRRHSGSESFLACSGAAVVLRDVRAGRLVVGAPNLDTADDLAAILNRRAGKGPGQH</sequence>
<accession>A0A2V5L6D9</accession>